<dbReference type="PANTHER" id="PTHR44591">
    <property type="entry name" value="STRESS RESPONSE REGULATOR PROTEIN 1"/>
    <property type="match status" value="1"/>
</dbReference>
<feature type="domain" description="Response regulatory" evidence="3">
    <location>
        <begin position="7"/>
        <end position="121"/>
    </location>
</feature>
<dbReference type="SUPFAM" id="SSF52172">
    <property type="entry name" value="CheY-like"/>
    <property type="match status" value="1"/>
</dbReference>
<dbReference type="Gene3D" id="3.40.50.2300">
    <property type="match status" value="1"/>
</dbReference>
<evidence type="ECO:0000256" key="1">
    <source>
        <dbReference type="ARBA" id="ARBA00022553"/>
    </source>
</evidence>
<sequence length="171" mass="19495">MAKTKHCLLIIDDEPNVCDSVHDLLRREYRVLKAHSGEEGYKVMQEEEVHIVMSDQRMPQITGVELLTRLKSRYPQAVRMLFTGFADLESVIAAINQGHVFQFIRKPWQPEELLEAVRQAACEYDRLEQAASERELLLNEIDGLKGRVSCLESLVLHLKDKAVSEPDPLGA</sequence>
<gene>
    <name evidence="4" type="ORF">PZE19_06720</name>
</gene>
<dbReference type="CDD" id="cd17569">
    <property type="entry name" value="REC_HupR-like"/>
    <property type="match status" value="1"/>
</dbReference>
<evidence type="ECO:0000313" key="4">
    <source>
        <dbReference type="EMBL" id="MDG3003452.1"/>
    </source>
</evidence>
<keyword evidence="1 2" id="KW-0597">Phosphoprotein</keyword>
<reference evidence="4 5" key="1">
    <citation type="submission" date="2023-03" db="EMBL/GenBank/DDBJ databases">
        <title>Paludisphaera mucosa sp. nov. a novel planctomycete from northern fen.</title>
        <authorList>
            <person name="Ivanova A."/>
        </authorList>
    </citation>
    <scope>NUCLEOTIDE SEQUENCE [LARGE SCALE GENOMIC DNA]</scope>
    <source>
        <strain evidence="4 5">Pla2</strain>
    </source>
</reference>
<dbReference type="Proteomes" id="UP001216907">
    <property type="component" value="Unassembled WGS sequence"/>
</dbReference>
<keyword evidence="5" id="KW-1185">Reference proteome</keyword>
<comment type="caution">
    <text evidence="4">The sequence shown here is derived from an EMBL/GenBank/DDBJ whole genome shotgun (WGS) entry which is preliminary data.</text>
</comment>
<protein>
    <submittedName>
        <fullName evidence="4">Response regulator</fullName>
    </submittedName>
</protein>
<accession>A0ABT6F7E0</accession>
<organism evidence="4 5">
    <name type="scientific">Paludisphaera mucosa</name>
    <dbReference type="NCBI Taxonomy" id="3030827"/>
    <lineage>
        <taxon>Bacteria</taxon>
        <taxon>Pseudomonadati</taxon>
        <taxon>Planctomycetota</taxon>
        <taxon>Planctomycetia</taxon>
        <taxon>Isosphaerales</taxon>
        <taxon>Isosphaeraceae</taxon>
        <taxon>Paludisphaera</taxon>
    </lineage>
</organism>
<feature type="modified residue" description="4-aspartylphosphate" evidence="2">
    <location>
        <position position="55"/>
    </location>
</feature>
<dbReference type="EMBL" id="JARRAG010000001">
    <property type="protein sequence ID" value="MDG3003452.1"/>
    <property type="molecule type" value="Genomic_DNA"/>
</dbReference>
<evidence type="ECO:0000313" key="5">
    <source>
        <dbReference type="Proteomes" id="UP001216907"/>
    </source>
</evidence>
<dbReference type="InterPro" id="IPR011006">
    <property type="entry name" value="CheY-like_superfamily"/>
</dbReference>
<dbReference type="Pfam" id="PF00072">
    <property type="entry name" value="Response_reg"/>
    <property type="match status" value="1"/>
</dbReference>
<dbReference type="PANTHER" id="PTHR44591:SF19">
    <property type="entry name" value="TWO-COMPONENT RESPONSE REGULATOR-RELATED"/>
    <property type="match status" value="1"/>
</dbReference>
<dbReference type="PROSITE" id="PS50110">
    <property type="entry name" value="RESPONSE_REGULATORY"/>
    <property type="match status" value="1"/>
</dbReference>
<dbReference type="InterPro" id="IPR001789">
    <property type="entry name" value="Sig_transdc_resp-reg_receiver"/>
</dbReference>
<dbReference type="InterPro" id="IPR050595">
    <property type="entry name" value="Bact_response_regulator"/>
</dbReference>
<proteinExistence type="predicted"/>
<evidence type="ECO:0000259" key="3">
    <source>
        <dbReference type="PROSITE" id="PS50110"/>
    </source>
</evidence>
<dbReference type="RefSeq" id="WP_277859803.1">
    <property type="nucleotide sequence ID" value="NZ_JARRAG010000001.1"/>
</dbReference>
<name>A0ABT6F7E0_9BACT</name>
<evidence type="ECO:0000256" key="2">
    <source>
        <dbReference type="PROSITE-ProRule" id="PRU00169"/>
    </source>
</evidence>
<dbReference type="SMART" id="SM00448">
    <property type="entry name" value="REC"/>
    <property type="match status" value="1"/>
</dbReference>